<sequence length="274" mass="30981">MRATQNVQRAAATSVRSTTASGSVVYESERAVHEYLQFHFGDPKKVVPYAFAPQDAVAFLPRTVEESARLTPTGQRRRALDVGCAVGRATFELARHFDEAVGVDFSHHFAETANKMKSEGKLPYDALIQGDIWEVRQAAVPSDIDRTKVHFEQGDACNLKPSLGKFDVVFASNLLCRLPNPEKFLTDVSSFINPNGIFALISPYSWLEEYTAKDKWIGGVLDSNGKRIESFDQIERILSSNFKLVKRQDYPFIIREHARKYQWGVSDGTFWQRK</sequence>
<gene>
    <name evidence="1" type="ORF">N0F65_005160</name>
</gene>
<dbReference type="AlphaFoldDB" id="A0AAV2YSL4"/>
<reference evidence="1" key="1">
    <citation type="submission" date="2022-11" db="EMBL/GenBank/DDBJ databases">
        <authorList>
            <person name="Morgan W.R."/>
            <person name="Tartar A."/>
        </authorList>
    </citation>
    <scope>NUCLEOTIDE SEQUENCE</scope>
    <source>
        <strain evidence="1">ARSEF 373</strain>
    </source>
</reference>
<comment type="caution">
    <text evidence="1">The sequence shown here is derived from an EMBL/GenBank/DDBJ whole genome shotgun (WGS) entry which is preliminary data.</text>
</comment>
<protein>
    <recommendedName>
        <fullName evidence="3">Methyltransferase type 11 domain-containing protein</fullName>
    </recommendedName>
</protein>
<organism evidence="1 2">
    <name type="scientific">Lagenidium giganteum</name>
    <dbReference type="NCBI Taxonomy" id="4803"/>
    <lineage>
        <taxon>Eukaryota</taxon>
        <taxon>Sar</taxon>
        <taxon>Stramenopiles</taxon>
        <taxon>Oomycota</taxon>
        <taxon>Peronosporomycetes</taxon>
        <taxon>Pythiales</taxon>
        <taxon>Pythiaceae</taxon>
    </lineage>
</organism>
<dbReference type="PANTHER" id="PTHR45445:SF2">
    <property type="entry name" value="METHYLTRANSFERASE TYPE 11 DOMAIN-CONTAINING PROTEIN"/>
    <property type="match status" value="1"/>
</dbReference>
<dbReference type="Gene3D" id="3.40.50.150">
    <property type="entry name" value="Vaccinia Virus protein VP39"/>
    <property type="match status" value="1"/>
</dbReference>
<dbReference type="CDD" id="cd02440">
    <property type="entry name" value="AdoMet_MTases"/>
    <property type="match status" value="1"/>
</dbReference>
<accession>A0AAV2YSL4</accession>
<proteinExistence type="predicted"/>
<dbReference type="SUPFAM" id="SSF53335">
    <property type="entry name" value="S-adenosyl-L-methionine-dependent methyltransferases"/>
    <property type="match status" value="1"/>
</dbReference>
<dbReference type="EMBL" id="DAKRPA010000119">
    <property type="protein sequence ID" value="DAZ98002.1"/>
    <property type="molecule type" value="Genomic_DNA"/>
</dbReference>
<dbReference type="Pfam" id="PF13489">
    <property type="entry name" value="Methyltransf_23"/>
    <property type="match status" value="1"/>
</dbReference>
<name>A0AAV2YSL4_9STRA</name>
<evidence type="ECO:0000313" key="2">
    <source>
        <dbReference type="Proteomes" id="UP001146120"/>
    </source>
</evidence>
<dbReference type="NCBIfam" id="TIGR04345">
    <property type="entry name" value="ovoA_Cterm"/>
    <property type="match status" value="1"/>
</dbReference>
<reference evidence="1" key="2">
    <citation type="journal article" date="2023" name="Microbiol Resour">
        <title>Decontamination and Annotation of the Draft Genome Sequence of the Oomycete Lagenidium giganteum ARSEF 373.</title>
        <authorList>
            <person name="Morgan W.R."/>
            <person name="Tartar A."/>
        </authorList>
    </citation>
    <scope>NUCLEOTIDE SEQUENCE</scope>
    <source>
        <strain evidence="1">ARSEF 373</strain>
    </source>
</reference>
<dbReference type="Proteomes" id="UP001146120">
    <property type="component" value="Unassembled WGS sequence"/>
</dbReference>
<dbReference type="PANTHER" id="PTHR45445">
    <property type="match status" value="1"/>
</dbReference>
<dbReference type="InterPro" id="IPR029063">
    <property type="entry name" value="SAM-dependent_MTases_sf"/>
</dbReference>
<evidence type="ECO:0008006" key="3">
    <source>
        <dbReference type="Google" id="ProtNLM"/>
    </source>
</evidence>
<dbReference type="InterPro" id="IPR027625">
    <property type="entry name" value="OvoA_Cterm"/>
</dbReference>
<evidence type="ECO:0000313" key="1">
    <source>
        <dbReference type="EMBL" id="DAZ98002.1"/>
    </source>
</evidence>
<keyword evidence="2" id="KW-1185">Reference proteome</keyword>